<reference evidence="2" key="1">
    <citation type="submission" date="2016-05" db="EMBL/GenBank/DDBJ databases">
        <title>Comparative genomics of biotechnologically important yeasts.</title>
        <authorList>
            <consortium name="DOE Joint Genome Institute"/>
            <person name="Riley R."/>
            <person name="Haridas S."/>
            <person name="Wolfe K.H."/>
            <person name="Lopes M.R."/>
            <person name="Hittinger C.T."/>
            <person name="Goker M."/>
            <person name="Salamov A."/>
            <person name="Wisecaver J."/>
            <person name="Long T.M."/>
            <person name="Aerts A.L."/>
            <person name="Barry K."/>
            <person name="Choi C."/>
            <person name="Clum A."/>
            <person name="Coughlan A.Y."/>
            <person name="Deshpande S."/>
            <person name="Douglass A.P."/>
            <person name="Hanson S.J."/>
            <person name="Klenk H.-P."/>
            <person name="Labutti K."/>
            <person name="Lapidus A."/>
            <person name="Lindquist E."/>
            <person name="Lipzen A."/>
            <person name="Meier-Kolthoff J.P."/>
            <person name="Ohm R.A."/>
            <person name="Otillar R.P."/>
            <person name="Pangilinan J."/>
            <person name="Peng Y."/>
            <person name="Rokas A."/>
            <person name="Rosa C.A."/>
            <person name="Scheuner C."/>
            <person name="Sibirny A.A."/>
            <person name="Slot J.C."/>
            <person name="Stielow J.B."/>
            <person name="Sun H."/>
            <person name="Kurtzman C.P."/>
            <person name="Blackwell M."/>
            <person name="Grigoriev I.V."/>
            <person name="Jeffries T.W."/>
        </authorList>
    </citation>
    <scope>NUCLEOTIDE SEQUENCE [LARGE SCALE GENOMIC DNA]</scope>
    <source>
        <strain evidence="2">NRRL Y-2460</strain>
    </source>
</reference>
<organism evidence="1 2">
    <name type="scientific">Pachysolen tannophilus NRRL Y-2460</name>
    <dbReference type="NCBI Taxonomy" id="669874"/>
    <lineage>
        <taxon>Eukaryota</taxon>
        <taxon>Fungi</taxon>
        <taxon>Dikarya</taxon>
        <taxon>Ascomycota</taxon>
        <taxon>Saccharomycotina</taxon>
        <taxon>Pichiomycetes</taxon>
        <taxon>Pachysolenaceae</taxon>
        <taxon>Pachysolen</taxon>
    </lineage>
</organism>
<dbReference type="InterPro" id="IPR021858">
    <property type="entry name" value="Fun_TF"/>
</dbReference>
<feature type="non-terminal residue" evidence="1">
    <location>
        <position position="1"/>
    </location>
</feature>
<name>A0A1E4U0E7_PACTA</name>
<feature type="non-terminal residue" evidence="1">
    <location>
        <position position="164"/>
    </location>
</feature>
<keyword evidence="2" id="KW-1185">Reference proteome</keyword>
<proteinExistence type="predicted"/>
<dbReference type="OrthoDB" id="4026328at2759"/>
<gene>
    <name evidence="1" type="ORF">PACTADRAFT_19358</name>
</gene>
<dbReference type="Pfam" id="PF11951">
    <property type="entry name" value="Fungal_trans_2"/>
    <property type="match status" value="1"/>
</dbReference>
<sequence length="164" mass="18646">NLPPYLTSDIIELLFFNFCENFPNETNKLYFSSCSNSFLAKQKTTLILTVYLPLAFSNVTVFKTLLLWSAWNLHSSKSSESKLKDASNIIENLYNEIIVELNHRLSFRSAVCCDHTMSIVLLLLYIENLKAENTAKYWFGLVNLMGKMISLRGGVENLTKTSTG</sequence>
<dbReference type="EMBL" id="KV454012">
    <property type="protein sequence ID" value="ODV97471.1"/>
    <property type="molecule type" value="Genomic_DNA"/>
</dbReference>
<accession>A0A1E4U0E7</accession>
<evidence type="ECO:0000313" key="1">
    <source>
        <dbReference type="EMBL" id="ODV97471.1"/>
    </source>
</evidence>
<evidence type="ECO:0000313" key="2">
    <source>
        <dbReference type="Proteomes" id="UP000094236"/>
    </source>
</evidence>
<dbReference type="Proteomes" id="UP000094236">
    <property type="component" value="Unassembled WGS sequence"/>
</dbReference>
<dbReference type="AlphaFoldDB" id="A0A1E4U0E7"/>
<protein>
    <submittedName>
        <fullName evidence="1">Uncharacterized protein</fullName>
    </submittedName>
</protein>